<dbReference type="EC" id="1.6.5.-" evidence="7"/>
<comment type="cofactor">
    <cofactor evidence="1">
        <name>FAD</name>
        <dbReference type="ChEBI" id="CHEBI:57692"/>
    </cofactor>
</comment>
<dbReference type="PRINTS" id="PR00368">
    <property type="entry name" value="FADPNR"/>
</dbReference>
<keyword evidence="3" id="KW-0285">Flavoprotein</keyword>
<keyword evidence="5 7" id="KW-0560">Oxidoreductase</keyword>
<evidence type="ECO:0000256" key="4">
    <source>
        <dbReference type="ARBA" id="ARBA00022827"/>
    </source>
</evidence>
<dbReference type="InterPro" id="IPR051169">
    <property type="entry name" value="NADH-Q_oxidoreductase"/>
</dbReference>
<reference evidence="8" key="1">
    <citation type="journal article" date="2019" name="Int. J. Syst. Evol. Microbiol.">
        <title>The Global Catalogue of Microorganisms (GCM) 10K type strain sequencing project: providing services to taxonomists for standard genome sequencing and annotation.</title>
        <authorList>
            <consortium name="The Broad Institute Genomics Platform"/>
            <consortium name="The Broad Institute Genome Sequencing Center for Infectious Disease"/>
            <person name="Wu L."/>
            <person name="Ma J."/>
        </authorList>
    </citation>
    <scope>NUCLEOTIDE SEQUENCE [LARGE SCALE GENOMIC DNA]</scope>
    <source>
        <strain evidence="8">DT72</strain>
    </source>
</reference>
<dbReference type="Gene3D" id="3.50.50.100">
    <property type="match status" value="1"/>
</dbReference>
<dbReference type="GO" id="GO:0016491">
    <property type="term" value="F:oxidoreductase activity"/>
    <property type="evidence" value="ECO:0007669"/>
    <property type="project" value="UniProtKB-KW"/>
</dbReference>
<dbReference type="RefSeq" id="WP_378487582.1">
    <property type="nucleotide sequence ID" value="NZ_JBHUFB010000020.1"/>
</dbReference>
<comment type="similarity">
    <text evidence="2">Belongs to the NADH dehydrogenase family.</text>
</comment>
<dbReference type="Pfam" id="PF07992">
    <property type="entry name" value="Pyr_redox_2"/>
    <property type="match status" value="1"/>
</dbReference>
<feature type="domain" description="FAD/NAD(P)-binding" evidence="6">
    <location>
        <begin position="3"/>
        <end position="273"/>
    </location>
</feature>
<dbReference type="PANTHER" id="PTHR42913">
    <property type="entry name" value="APOPTOSIS-INDUCING FACTOR 1"/>
    <property type="match status" value="1"/>
</dbReference>
<dbReference type="PRINTS" id="PR00469">
    <property type="entry name" value="PNDRDTASEII"/>
</dbReference>
<keyword evidence="4" id="KW-0274">FAD</keyword>
<proteinExistence type="inferred from homology"/>
<name>A0ABW4P9C5_9NOCA</name>
<evidence type="ECO:0000313" key="7">
    <source>
        <dbReference type="EMBL" id="MFD1815138.1"/>
    </source>
</evidence>
<accession>A0ABW4P9C5</accession>
<evidence type="ECO:0000256" key="1">
    <source>
        <dbReference type="ARBA" id="ARBA00001974"/>
    </source>
</evidence>
<comment type="caution">
    <text evidence="7">The sequence shown here is derived from an EMBL/GenBank/DDBJ whole genome shotgun (WGS) entry which is preliminary data.</text>
</comment>
<dbReference type="InterPro" id="IPR036188">
    <property type="entry name" value="FAD/NAD-bd_sf"/>
</dbReference>
<evidence type="ECO:0000256" key="5">
    <source>
        <dbReference type="ARBA" id="ARBA00023002"/>
    </source>
</evidence>
<sequence length="380" mass="39482">MTHVVVVGAGYAGAMASNRVAAAGIDGVVVTVINPHREFVERIRLHQHLAGTGTATRPLTEVLHPSVRLRVAAVESIGERSVALDDGSSMSFDFLVYAAGSGAAPTGVGADAVGRLDAAARLATRLRALPAGARVLVVGGGLTGIETTAEIAERFPYLRTHLVTNRLAATVPAAGRRVVERTLTSLDVAVHDGLTVTEVHSDGVSVAGASAIGADCTIWAGSFTVPDLARRSELPVDVQGRLLTDETLVCVGNPRIVGVGDATAPPATVAGHVRMSCQSAIPTGAHGADTLIALLDDRTPRALSVGYVGQAVSLGRSHGLIQPTGRDDRPCLPAIRGRAAATIKEAVCRSTVMLISRAPRHYRWMPGPPRLTAEEHRVTP</sequence>
<dbReference type="EMBL" id="JBHUFB010000020">
    <property type="protein sequence ID" value="MFD1815138.1"/>
    <property type="molecule type" value="Genomic_DNA"/>
</dbReference>
<dbReference type="InterPro" id="IPR023753">
    <property type="entry name" value="FAD/NAD-binding_dom"/>
</dbReference>
<evidence type="ECO:0000256" key="2">
    <source>
        <dbReference type="ARBA" id="ARBA00005272"/>
    </source>
</evidence>
<dbReference type="SUPFAM" id="SSF51905">
    <property type="entry name" value="FAD/NAD(P)-binding domain"/>
    <property type="match status" value="1"/>
</dbReference>
<gene>
    <name evidence="7" type="ORF">ACFSJG_23210</name>
</gene>
<dbReference type="Proteomes" id="UP001597286">
    <property type="component" value="Unassembled WGS sequence"/>
</dbReference>
<organism evidence="7 8">
    <name type="scientific">Rhodococcus gannanensis</name>
    <dbReference type="NCBI Taxonomy" id="1960308"/>
    <lineage>
        <taxon>Bacteria</taxon>
        <taxon>Bacillati</taxon>
        <taxon>Actinomycetota</taxon>
        <taxon>Actinomycetes</taxon>
        <taxon>Mycobacteriales</taxon>
        <taxon>Nocardiaceae</taxon>
        <taxon>Rhodococcus</taxon>
    </lineage>
</organism>
<protein>
    <submittedName>
        <fullName evidence="7">NAD(P)/FAD-dependent oxidoreductase</fullName>
        <ecNumber evidence="7">1.6.5.-</ecNumber>
    </submittedName>
</protein>
<evidence type="ECO:0000313" key="8">
    <source>
        <dbReference type="Proteomes" id="UP001597286"/>
    </source>
</evidence>
<keyword evidence="8" id="KW-1185">Reference proteome</keyword>
<dbReference type="PANTHER" id="PTHR42913:SF3">
    <property type="entry name" value="64 KDA MITOCHONDRIAL NADH DEHYDROGENASE (EUROFUNG)"/>
    <property type="match status" value="1"/>
</dbReference>
<evidence type="ECO:0000256" key="3">
    <source>
        <dbReference type="ARBA" id="ARBA00022630"/>
    </source>
</evidence>
<evidence type="ECO:0000259" key="6">
    <source>
        <dbReference type="Pfam" id="PF07992"/>
    </source>
</evidence>